<comment type="caution">
    <text evidence="1">The sequence shown here is derived from an EMBL/GenBank/DDBJ whole genome shotgun (WGS) entry which is preliminary data.</text>
</comment>
<reference evidence="2" key="1">
    <citation type="submission" date="2022-10" db="EMBL/GenBank/DDBJ databases">
        <title>Genome assembly of Pristionchus species.</title>
        <authorList>
            <person name="Yoshida K."/>
            <person name="Sommer R.J."/>
        </authorList>
    </citation>
    <scope>NUCLEOTIDE SEQUENCE [LARGE SCALE GENOMIC DNA]</scope>
    <source>
        <strain evidence="2">RS5460</strain>
    </source>
</reference>
<dbReference type="Proteomes" id="UP001328107">
    <property type="component" value="Unassembled WGS sequence"/>
</dbReference>
<proteinExistence type="predicted"/>
<name>A0AAN5CZM6_9BILA</name>
<evidence type="ECO:0000313" key="1">
    <source>
        <dbReference type="EMBL" id="GMR53958.1"/>
    </source>
</evidence>
<evidence type="ECO:0000313" key="2">
    <source>
        <dbReference type="Proteomes" id="UP001328107"/>
    </source>
</evidence>
<organism evidence="1 2">
    <name type="scientific">Pristionchus mayeri</name>
    <dbReference type="NCBI Taxonomy" id="1317129"/>
    <lineage>
        <taxon>Eukaryota</taxon>
        <taxon>Metazoa</taxon>
        <taxon>Ecdysozoa</taxon>
        <taxon>Nematoda</taxon>
        <taxon>Chromadorea</taxon>
        <taxon>Rhabditida</taxon>
        <taxon>Rhabditina</taxon>
        <taxon>Diplogasteromorpha</taxon>
        <taxon>Diplogasteroidea</taxon>
        <taxon>Neodiplogasteridae</taxon>
        <taxon>Pristionchus</taxon>
    </lineage>
</organism>
<gene>
    <name evidence="1" type="ORF">PMAYCL1PPCAC_24153</name>
</gene>
<dbReference type="AlphaFoldDB" id="A0AAN5CZM6"/>
<keyword evidence="2" id="KW-1185">Reference proteome</keyword>
<protein>
    <submittedName>
        <fullName evidence="1">Uncharacterized protein</fullName>
    </submittedName>
</protein>
<accession>A0AAN5CZM6</accession>
<sequence length="188" mass="20745">MVPLSLVNSGTLSSKNHLSNIDVLFIGTTQGHVKVMYTLHDVEGRRTMDSHVLNEFHCEIKGMDALVLHSLQFHSSQFGIGVYVLSARSVTLLLYQATVSNGNELTLTKLHQLDLPHLIRDVSRFSVEKSPLEQVEHLPASQLPQRVIVYGENEMEVIVVCPKILSIFESNEPVDLDSGGGIENGISS</sequence>
<dbReference type="EMBL" id="BTRK01000005">
    <property type="protein sequence ID" value="GMR53958.1"/>
    <property type="molecule type" value="Genomic_DNA"/>
</dbReference>